<keyword evidence="3" id="KW-1185">Reference proteome</keyword>
<organism evidence="2 3">
    <name type="scientific">Patagioenas fasciata monilis</name>
    <dbReference type="NCBI Taxonomy" id="372326"/>
    <lineage>
        <taxon>Eukaryota</taxon>
        <taxon>Metazoa</taxon>
        <taxon>Chordata</taxon>
        <taxon>Craniata</taxon>
        <taxon>Vertebrata</taxon>
        <taxon>Euteleostomi</taxon>
        <taxon>Archelosauria</taxon>
        <taxon>Archosauria</taxon>
        <taxon>Dinosauria</taxon>
        <taxon>Saurischia</taxon>
        <taxon>Theropoda</taxon>
        <taxon>Coelurosauria</taxon>
        <taxon>Aves</taxon>
        <taxon>Neognathae</taxon>
        <taxon>Neoaves</taxon>
        <taxon>Columbimorphae</taxon>
        <taxon>Columbiformes</taxon>
        <taxon>Columbidae</taxon>
        <taxon>Patagioenas</taxon>
    </lineage>
</organism>
<name>A0A1V4J111_PATFA</name>
<protein>
    <submittedName>
        <fullName evidence="2">Uncharacterized protein</fullName>
    </submittedName>
</protein>
<reference evidence="2 3" key="1">
    <citation type="submission" date="2016-02" db="EMBL/GenBank/DDBJ databases">
        <title>Band-tailed pigeon sequencing and assembly.</title>
        <authorList>
            <person name="Soares A.E."/>
            <person name="Novak B.J."/>
            <person name="Rice E.S."/>
            <person name="O'Connell B."/>
            <person name="Chang D."/>
            <person name="Weber S."/>
            <person name="Shapiro B."/>
        </authorList>
    </citation>
    <scope>NUCLEOTIDE SEQUENCE [LARGE SCALE GENOMIC DNA]</scope>
    <source>
        <strain evidence="2">BTP2013</strain>
        <tissue evidence="2">Blood</tissue>
    </source>
</reference>
<proteinExistence type="predicted"/>
<evidence type="ECO:0000313" key="2">
    <source>
        <dbReference type="EMBL" id="OPJ65998.1"/>
    </source>
</evidence>
<dbReference type="Proteomes" id="UP000190648">
    <property type="component" value="Unassembled WGS sequence"/>
</dbReference>
<evidence type="ECO:0000256" key="1">
    <source>
        <dbReference type="SAM" id="MobiDB-lite"/>
    </source>
</evidence>
<feature type="region of interest" description="Disordered" evidence="1">
    <location>
        <begin position="61"/>
        <end position="82"/>
    </location>
</feature>
<comment type="caution">
    <text evidence="2">The sequence shown here is derived from an EMBL/GenBank/DDBJ whole genome shotgun (WGS) entry which is preliminary data.</text>
</comment>
<evidence type="ECO:0000313" key="3">
    <source>
        <dbReference type="Proteomes" id="UP000190648"/>
    </source>
</evidence>
<sequence length="82" mass="9493">MKTPWEELEPCLPAARTHKCFPELEFEKIIAIKIRRTNRRLYQQVAKCLSNCIWSAKKPFAGNSSVVSPCQLPQRASSQRFE</sequence>
<dbReference type="EMBL" id="LSYS01009631">
    <property type="protein sequence ID" value="OPJ65998.1"/>
    <property type="molecule type" value="Genomic_DNA"/>
</dbReference>
<accession>A0A1V4J111</accession>
<gene>
    <name evidence="2" type="ORF">AV530_004391</name>
</gene>
<dbReference type="AlphaFoldDB" id="A0A1V4J111"/>